<dbReference type="RefSeq" id="WP_065901360.1">
    <property type="nucleotide sequence ID" value="NZ_CP014912.1"/>
</dbReference>
<name>A0A1B2IVE6_9LACO</name>
<proteinExistence type="predicted"/>
<dbReference type="AlphaFoldDB" id="A0A1B2IVE6"/>
<sequence length="283" mass="31408">MRKRVIAGVVAAMVLGLSVATIKPVDASAKSKITDMPNIGAHFVGNGTFINNHSKSYLATKKGKNVSISKYRYASLGVYYKLTTSKNTYYRIKAISPADDINGWVLAKNFKTGYPSLHVSSLTEAGVTAQGKIIGGPSDITVQTSTLTRNKLDPYNDFRAFVYKSESTIYWKKSSPKYAVDIVFNGEHAPSANFTNNTKHYKAYFLKSDNKTLDVKPFGSYKSFNKLNATTRSKFPAAIQINKNYNPTNIWNGALYDPATKIILLNGYGNNTYSYLPDYYLTK</sequence>
<evidence type="ECO:0000313" key="2">
    <source>
        <dbReference type="EMBL" id="ANZ66023.1"/>
    </source>
</evidence>
<protein>
    <recommendedName>
        <fullName evidence="4">GW domain-containing protein</fullName>
    </recommendedName>
</protein>
<dbReference type="STRING" id="240427.AYR62_01005"/>
<organism evidence="2 3">
    <name type="scientific">Secundilactobacillus paracollinoides</name>
    <dbReference type="NCBI Taxonomy" id="240427"/>
    <lineage>
        <taxon>Bacteria</taxon>
        <taxon>Bacillati</taxon>
        <taxon>Bacillota</taxon>
        <taxon>Bacilli</taxon>
        <taxon>Lactobacillales</taxon>
        <taxon>Lactobacillaceae</taxon>
        <taxon>Secundilactobacillus</taxon>
    </lineage>
</organism>
<feature type="chain" id="PRO_5039121712" description="GW domain-containing protein" evidence="1">
    <location>
        <begin position="23"/>
        <end position="283"/>
    </location>
</feature>
<evidence type="ECO:0000313" key="3">
    <source>
        <dbReference type="Proteomes" id="UP000093267"/>
    </source>
</evidence>
<dbReference type="EMBL" id="CP014924">
    <property type="protein sequence ID" value="ANZ66023.1"/>
    <property type="molecule type" value="Genomic_DNA"/>
</dbReference>
<accession>A0A1B2IVE6</accession>
<reference evidence="2 3" key="1">
    <citation type="submission" date="2016-03" db="EMBL/GenBank/DDBJ databases">
        <title>Pediococcus and Lactobacillus from brewery environment - whole genome sequencing and assembly.</title>
        <authorList>
            <person name="Behr J."/>
            <person name="Geissler A.J."/>
            <person name="Vogel R.F."/>
        </authorList>
    </citation>
    <scope>NUCLEOTIDE SEQUENCE [LARGE SCALE GENOMIC DNA]</scope>
    <source>
        <strain evidence="2 3">TMW 1.1995</strain>
    </source>
</reference>
<dbReference type="Proteomes" id="UP000093267">
    <property type="component" value="Chromosome"/>
</dbReference>
<feature type="signal peptide" evidence="1">
    <location>
        <begin position="1"/>
        <end position="22"/>
    </location>
</feature>
<evidence type="ECO:0000256" key="1">
    <source>
        <dbReference type="SAM" id="SignalP"/>
    </source>
</evidence>
<gene>
    <name evidence="2" type="ORF">AYR63_01935</name>
</gene>
<keyword evidence="1" id="KW-0732">Signal</keyword>
<keyword evidence="3" id="KW-1185">Reference proteome</keyword>
<evidence type="ECO:0008006" key="4">
    <source>
        <dbReference type="Google" id="ProtNLM"/>
    </source>
</evidence>